<dbReference type="GO" id="GO:0016491">
    <property type="term" value="F:oxidoreductase activity"/>
    <property type="evidence" value="ECO:0007669"/>
    <property type="project" value="UniProtKB-KW"/>
</dbReference>
<feature type="domain" description="NADP-dependent oxidoreductase" evidence="2">
    <location>
        <begin position="16"/>
        <end position="315"/>
    </location>
</feature>
<dbReference type="AlphaFoldDB" id="A0A939B543"/>
<comment type="caution">
    <text evidence="3">The sequence shown here is derived from an EMBL/GenBank/DDBJ whole genome shotgun (WGS) entry which is preliminary data.</text>
</comment>
<dbReference type="Proteomes" id="UP000764045">
    <property type="component" value="Unassembled WGS sequence"/>
</dbReference>
<sequence length="335" mass="37492">MKKRILGKQGLEVSAVGLGCMGFTQSYPPYPDRKEAIATLREAVELGVAFFDTAEVYSAFKNEELVGEALEPVRDKVVIATKFGYDLVNMPDLNTSARPVSLSSKPATIRKAVEGSLRRLRTDHIDLYYQHRVDPDTPIEEVADTVASLIKEGKVLHWGLSEAAPATVRRAHAVCPLTAVQSEYSLWYRQVENELLPTLEELGIGFVPFSPLGKAMLTGRFDRNTTFETTDFRSTIPRFQPENMQHNVALVEYVEELARKKETTPARIAIGWLLAQKPWIVPIPGTKRIERIKENIGGVDVCFTAEELADIRRHLDSIEIIGARYPADQEALTNK</sequence>
<reference evidence="3 4" key="1">
    <citation type="journal article" date="2021" name="Sci. Rep.">
        <title>The distribution of antibiotic resistance genes in chicken gut microbiota commensals.</title>
        <authorList>
            <person name="Juricova H."/>
            <person name="Matiasovicova J."/>
            <person name="Kubasova T."/>
            <person name="Cejkova D."/>
            <person name="Rychlik I."/>
        </authorList>
    </citation>
    <scope>NUCLEOTIDE SEQUENCE [LARGE SCALE GENOMIC DNA]</scope>
    <source>
        <strain evidence="3 4">An819</strain>
    </source>
</reference>
<dbReference type="InterPro" id="IPR023210">
    <property type="entry name" value="NADP_OxRdtase_dom"/>
</dbReference>
<proteinExistence type="predicted"/>
<evidence type="ECO:0000256" key="1">
    <source>
        <dbReference type="ARBA" id="ARBA00023002"/>
    </source>
</evidence>
<dbReference type="InterPro" id="IPR050791">
    <property type="entry name" value="Aldo-Keto_reductase"/>
</dbReference>
<accession>A0A939B543</accession>
<keyword evidence="1" id="KW-0560">Oxidoreductase</keyword>
<evidence type="ECO:0000313" key="3">
    <source>
        <dbReference type="EMBL" id="MBM6662049.1"/>
    </source>
</evidence>
<name>A0A939B543_9BACT</name>
<gene>
    <name evidence="3" type="ORF">H6B30_09870</name>
</gene>
<protein>
    <submittedName>
        <fullName evidence="3">Aldo/keto reductase</fullName>
    </submittedName>
</protein>
<organism evidence="3 4">
    <name type="scientific">Marseilla massiliensis</name>
    <dbReference type="NCBI Taxonomy" id="1841864"/>
    <lineage>
        <taxon>Bacteria</taxon>
        <taxon>Pseudomonadati</taxon>
        <taxon>Bacteroidota</taxon>
        <taxon>Bacteroidia</taxon>
        <taxon>Bacteroidales</taxon>
        <taxon>Prevotellaceae</taxon>
        <taxon>Marseilla</taxon>
    </lineage>
</organism>
<dbReference type="Pfam" id="PF00248">
    <property type="entry name" value="Aldo_ket_red"/>
    <property type="match status" value="1"/>
</dbReference>
<dbReference type="InterPro" id="IPR036812">
    <property type="entry name" value="NAD(P)_OxRdtase_dom_sf"/>
</dbReference>
<keyword evidence="4" id="KW-1185">Reference proteome</keyword>
<dbReference type="PANTHER" id="PTHR43625">
    <property type="entry name" value="AFLATOXIN B1 ALDEHYDE REDUCTASE"/>
    <property type="match status" value="1"/>
</dbReference>
<dbReference type="CDD" id="cd19078">
    <property type="entry name" value="AKR_AKR13C1_2"/>
    <property type="match status" value="1"/>
</dbReference>
<evidence type="ECO:0000259" key="2">
    <source>
        <dbReference type="Pfam" id="PF00248"/>
    </source>
</evidence>
<evidence type="ECO:0000313" key="4">
    <source>
        <dbReference type="Proteomes" id="UP000764045"/>
    </source>
</evidence>
<dbReference type="Gene3D" id="3.20.20.100">
    <property type="entry name" value="NADP-dependent oxidoreductase domain"/>
    <property type="match status" value="1"/>
</dbReference>
<dbReference type="EMBL" id="JACJJL010000015">
    <property type="protein sequence ID" value="MBM6662049.1"/>
    <property type="molecule type" value="Genomic_DNA"/>
</dbReference>
<dbReference type="GO" id="GO:0005737">
    <property type="term" value="C:cytoplasm"/>
    <property type="evidence" value="ECO:0007669"/>
    <property type="project" value="TreeGrafter"/>
</dbReference>
<dbReference type="PANTHER" id="PTHR43625:SF77">
    <property type="entry name" value="ALDO-KETO REDUCTASE"/>
    <property type="match status" value="1"/>
</dbReference>
<dbReference type="SUPFAM" id="SSF51430">
    <property type="entry name" value="NAD(P)-linked oxidoreductase"/>
    <property type="match status" value="1"/>
</dbReference>
<dbReference type="RefSeq" id="WP_205110113.1">
    <property type="nucleotide sequence ID" value="NZ_JACJJL010000015.1"/>
</dbReference>